<name>A0A8J3I4A1_9CHLR</name>
<dbReference type="AlphaFoldDB" id="A0A8J3I4A1"/>
<keyword evidence="1" id="KW-0472">Membrane</keyword>
<dbReference type="Proteomes" id="UP000612362">
    <property type="component" value="Unassembled WGS sequence"/>
</dbReference>
<reference evidence="2" key="1">
    <citation type="submission" date="2020-10" db="EMBL/GenBank/DDBJ databases">
        <title>Taxonomic study of unclassified bacteria belonging to the class Ktedonobacteria.</title>
        <authorList>
            <person name="Yabe S."/>
            <person name="Wang C.M."/>
            <person name="Zheng Y."/>
            <person name="Sakai Y."/>
            <person name="Cavaletti L."/>
            <person name="Monciardini P."/>
            <person name="Donadio S."/>
        </authorList>
    </citation>
    <scope>NUCLEOTIDE SEQUENCE</scope>
    <source>
        <strain evidence="2">SOSP1-1</strain>
    </source>
</reference>
<keyword evidence="3" id="KW-1185">Reference proteome</keyword>
<gene>
    <name evidence="2" type="ORF">KSX_81150</name>
</gene>
<evidence type="ECO:0000313" key="3">
    <source>
        <dbReference type="Proteomes" id="UP000612362"/>
    </source>
</evidence>
<keyword evidence="1" id="KW-1133">Transmembrane helix</keyword>
<dbReference type="RefSeq" id="WP_220199017.1">
    <property type="nucleotide sequence ID" value="NZ_BNJF01000006.1"/>
</dbReference>
<proteinExistence type="predicted"/>
<accession>A0A8J3I4A1</accession>
<sequence length="190" mass="21333">MVRTDSSALVPQKVYRQNRIWLVMHLFVLALGLGLGILFLVLSLRMASIDRASRAVLLVGAAILASLGILVFLGFRRVCLVTSSQGVILYGLGYKVYTPWDNIKELSTDWYGGNSAYATRFYQPRHLVEGFLLYRPAVFGLSVEEGMKRHVPVIQGMVLLAVQMSRYTHMLPLAGFLNEQTRQELIEDAQ</sequence>
<dbReference type="EMBL" id="BNJF01000006">
    <property type="protein sequence ID" value="GHO49952.1"/>
    <property type="molecule type" value="Genomic_DNA"/>
</dbReference>
<keyword evidence="1" id="KW-0812">Transmembrane</keyword>
<feature type="transmembrane region" description="Helical" evidence="1">
    <location>
        <begin position="55"/>
        <end position="75"/>
    </location>
</feature>
<comment type="caution">
    <text evidence="2">The sequence shown here is derived from an EMBL/GenBank/DDBJ whole genome shotgun (WGS) entry which is preliminary data.</text>
</comment>
<feature type="transmembrane region" description="Helical" evidence="1">
    <location>
        <begin position="20"/>
        <end position="43"/>
    </location>
</feature>
<protein>
    <submittedName>
        <fullName evidence="2">Uncharacterized protein</fullName>
    </submittedName>
</protein>
<organism evidence="2 3">
    <name type="scientific">Ktedonospora formicarum</name>
    <dbReference type="NCBI Taxonomy" id="2778364"/>
    <lineage>
        <taxon>Bacteria</taxon>
        <taxon>Bacillati</taxon>
        <taxon>Chloroflexota</taxon>
        <taxon>Ktedonobacteria</taxon>
        <taxon>Ktedonobacterales</taxon>
        <taxon>Ktedonobacteraceae</taxon>
        <taxon>Ktedonospora</taxon>
    </lineage>
</organism>
<evidence type="ECO:0000313" key="2">
    <source>
        <dbReference type="EMBL" id="GHO49952.1"/>
    </source>
</evidence>
<evidence type="ECO:0000256" key="1">
    <source>
        <dbReference type="SAM" id="Phobius"/>
    </source>
</evidence>